<accession>A0A852T324</accession>
<reference evidence="2 3" key="1">
    <citation type="submission" date="2020-07" db="EMBL/GenBank/DDBJ databases">
        <title>Sequencing the genomes of 1000 actinobacteria strains.</title>
        <authorList>
            <person name="Klenk H.-P."/>
        </authorList>
    </citation>
    <scope>NUCLEOTIDE SEQUENCE [LARGE SCALE GENOMIC DNA]</scope>
    <source>
        <strain evidence="2 3">DSM 23871</strain>
    </source>
</reference>
<sequence length="64" mass="6324">MNATLRTTLGWVAAVALNVGALLVVVGLLLPRTGGDAPVLGVGVGMCVVGLVAGACWLAGRPRV</sequence>
<name>A0A852T324_9MICO</name>
<comment type="caution">
    <text evidence="2">The sequence shown here is derived from an EMBL/GenBank/DDBJ whole genome shotgun (WGS) entry which is preliminary data.</text>
</comment>
<gene>
    <name evidence="2" type="ORF">BJ963_002794</name>
</gene>
<dbReference type="Proteomes" id="UP000589620">
    <property type="component" value="Unassembled WGS sequence"/>
</dbReference>
<evidence type="ECO:0000256" key="1">
    <source>
        <dbReference type="SAM" id="Phobius"/>
    </source>
</evidence>
<organism evidence="2 3">
    <name type="scientific">Leifsonia soli</name>
    <dbReference type="NCBI Taxonomy" id="582665"/>
    <lineage>
        <taxon>Bacteria</taxon>
        <taxon>Bacillati</taxon>
        <taxon>Actinomycetota</taxon>
        <taxon>Actinomycetes</taxon>
        <taxon>Micrococcales</taxon>
        <taxon>Microbacteriaceae</taxon>
        <taxon>Leifsonia</taxon>
    </lineage>
</organism>
<keyword evidence="3" id="KW-1185">Reference proteome</keyword>
<evidence type="ECO:0000313" key="2">
    <source>
        <dbReference type="EMBL" id="NYD75275.1"/>
    </source>
</evidence>
<dbReference type="EMBL" id="JACCBJ010000001">
    <property type="protein sequence ID" value="NYD75275.1"/>
    <property type="molecule type" value="Genomic_DNA"/>
</dbReference>
<dbReference type="AlphaFoldDB" id="A0A852T324"/>
<evidence type="ECO:0000313" key="3">
    <source>
        <dbReference type="Proteomes" id="UP000589620"/>
    </source>
</evidence>
<keyword evidence="1" id="KW-0812">Transmembrane</keyword>
<proteinExistence type="predicted"/>
<dbReference type="RefSeq" id="WP_089916342.1">
    <property type="nucleotide sequence ID" value="NZ_BAAAPX010000001.1"/>
</dbReference>
<feature type="transmembrane region" description="Helical" evidence="1">
    <location>
        <begin position="9"/>
        <end position="31"/>
    </location>
</feature>
<keyword evidence="1" id="KW-0472">Membrane</keyword>
<keyword evidence="1" id="KW-1133">Transmembrane helix</keyword>
<feature type="transmembrane region" description="Helical" evidence="1">
    <location>
        <begin position="37"/>
        <end position="60"/>
    </location>
</feature>
<protein>
    <submittedName>
        <fullName evidence="2">Uncharacterized protein</fullName>
    </submittedName>
</protein>